<reference evidence="2 3" key="1">
    <citation type="submission" date="2015-07" db="EMBL/GenBank/DDBJ databases">
        <title>Draft genome sequence of the Amantichitinum ursilacus IGB-41, a new chitin-degrading bacterium.</title>
        <authorList>
            <person name="Kirstahler P."/>
            <person name="Guenther M."/>
            <person name="Grumaz C."/>
            <person name="Rupp S."/>
            <person name="Zibek S."/>
            <person name="Sohn K."/>
        </authorList>
    </citation>
    <scope>NUCLEOTIDE SEQUENCE [LARGE SCALE GENOMIC DNA]</scope>
    <source>
        <strain evidence="2 3">IGB-41</strain>
    </source>
</reference>
<organism evidence="2 3">
    <name type="scientific">Amantichitinum ursilacus</name>
    <dbReference type="NCBI Taxonomy" id="857265"/>
    <lineage>
        <taxon>Bacteria</taxon>
        <taxon>Pseudomonadati</taxon>
        <taxon>Pseudomonadota</taxon>
        <taxon>Betaproteobacteria</taxon>
        <taxon>Neisseriales</taxon>
        <taxon>Chitinibacteraceae</taxon>
        <taxon>Amantichitinum</taxon>
    </lineage>
</organism>
<dbReference type="Proteomes" id="UP000037939">
    <property type="component" value="Unassembled WGS sequence"/>
</dbReference>
<dbReference type="RefSeq" id="WP_053938026.1">
    <property type="nucleotide sequence ID" value="NZ_LAQT01000009.1"/>
</dbReference>
<name>A0A0N0GN62_9NEIS</name>
<dbReference type="Pfam" id="PF25559">
    <property type="entry name" value="DUF7931"/>
    <property type="match status" value="1"/>
</dbReference>
<comment type="caution">
    <text evidence="2">The sequence shown here is derived from an EMBL/GenBank/DDBJ whole genome shotgun (WGS) entry which is preliminary data.</text>
</comment>
<dbReference type="AlphaFoldDB" id="A0A0N0GN62"/>
<proteinExistence type="predicted"/>
<feature type="domain" description="DUF7931" evidence="1">
    <location>
        <begin position="14"/>
        <end position="157"/>
    </location>
</feature>
<dbReference type="OrthoDB" id="9179759at2"/>
<evidence type="ECO:0000313" key="2">
    <source>
        <dbReference type="EMBL" id="KPC52534.1"/>
    </source>
</evidence>
<evidence type="ECO:0000313" key="3">
    <source>
        <dbReference type="Proteomes" id="UP000037939"/>
    </source>
</evidence>
<protein>
    <recommendedName>
        <fullName evidence="1">DUF7931 domain-containing protein</fullName>
    </recommendedName>
</protein>
<sequence length="160" mass="18384">MATWLPQKFDRYADYQTAFLALIDSAEHSLVLHEDDFSVTGLESRAAHDALMAFMLRNPAASVRLLARRAEWISAHCPRLLQLRETRGHQFSMRLMSDNSAPLPWPFGIADMQRIVRRIHFDWARGETSDDARESARALQAFEIAWETAILDSSWQRLGL</sequence>
<gene>
    <name evidence="2" type="ORF">WG78_11840</name>
</gene>
<dbReference type="STRING" id="857265.WG78_11840"/>
<dbReference type="EMBL" id="LAQT01000009">
    <property type="protein sequence ID" value="KPC52534.1"/>
    <property type="molecule type" value="Genomic_DNA"/>
</dbReference>
<evidence type="ECO:0000259" key="1">
    <source>
        <dbReference type="Pfam" id="PF25559"/>
    </source>
</evidence>
<accession>A0A0N0GN62</accession>
<dbReference type="InterPro" id="IPR057691">
    <property type="entry name" value="DUF7931"/>
</dbReference>
<keyword evidence="3" id="KW-1185">Reference proteome</keyword>